<proteinExistence type="predicted"/>
<dbReference type="AlphaFoldDB" id="A0A316YYZ4"/>
<protein>
    <submittedName>
        <fullName evidence="3">Alpha/beta-hydrolase</fullName>
    </submittedName>
</protein>
<dbReference type="EMBL" id="KZ819634">
    <property type="protein sequence ID" value="PWN93868.1"/>
    <property type="molecule type" value="Genomic_DNA"/>
</dbReference>
<feature type="compositionally biased region" description="Basic and acidic residues" evidence="1">
    <location>
        <begin position="119"/>
        <end position="129"/>
    </location>
</feature>
<organism evidence="3 4">
    <name type="scientific">Acaromyces ingoldii</name>
    <dbReference type="NCBI Taxonomy" id="215250"/>
    <lineage>
        <taxon>Eukaryota</taxon>
        <taxon>Fungi</taxon>
        <taxon>Dikarya</taxon>
        <taxon>Basidiomycota</taxon>
        <taxon>Ustilaginomycotina</taxon>
        <taxon>Exobasidiomycetes</taxon>
        <taxon>Exobasidiales</taxon>
        <taxon>Cryptobasidiaceae</taxon>
        <taxon>Acaromyces</taxon>
    </lineage>
</organism>
<evidence type="ECO:0000256" key="1">
    <source>
        <dbReference type="SAM" id="MobiDB-lite"/>
    </source>
</evidence>
<evidence type="ECO:0000259" key="2">
    <source>
        <dbReference type="Pfam" id="PF00561"/>
    </source>
</evidence>
<evidence type="ECO:0000313" key="4">
    <source>
        <dbReference type="Proteomes" id="UP000245768"/>
    </source>
</evidence>
<evidence type="ECO:0000313" key="3">
    <source>
        <dbReference type="EMBL" id="PWN93868.1"/>
    </source>
</evidence>
<dbReference type="OrthoDB" id="8119704at2759"/>
<dbReference type="InterPro" id="IPR000073">
    <property type="entry name" value="AB_hydrolase_1"/>
</dbReference>
<dbReference type="Proteomes" id="UP000245768">
    <property type="component" value="Unassembled WGS sequence"/>
</dbReference>
<dbReference type="GO" id="GO:0016787">
    <property type="term" value="F:hydrolase activity"/>
    <property type="evidence" value="ECO:0007669"/>
    <property type="project" value="UniProtKB-KW"/>
</dbReference>
<dbReference type="RefSeq" id="XP_025381066.1">
    <property type="nucleotide sequence ID" value="XM_025518617.1"/>
</dbReference>
<dbReference type="Pfam" id="PF00561">
    <property type="entry name" value="Abhydrolase_1"/>
    <property type="match status" value="1"/>
</dbReference>
<dbReference type="InterPro" id="IPR050471">
    <property type="entry name" value="AB_hydrolase"/>
</dbReference>
<keyword evidence="3" id="KW-0378">Hydrolase</keyword>
<name>A0A316YYZ4_9BASI</name>
<dbReference type="Gene3D" id="3.40.50.1820">
    <property type="entry name" value="alpha/beta hydrolase"/>
    <property type="match status" value="1"/>
</dbReference>
<feature type="region of interest" description="Disordered" evidence="1">
    <location>
        <begin position="119"/>
        <end position="139"/>
    </location>
</feature>
<accession>A0A316YYZ4</accession>
<sequence length="273" mass="30439">MITGLSATMEDWYPFATELGKRRTVLLVDHRGIGESQAPPHWDEDLSLELMGRDVLRVVGSLGPQFKRINLLGWSMGGLITQVLLTLDDAKPSSEGGIDLMGIHISRAVLAATMTKMPRGDFHPKKMEPRASQASSRQEGKRIITTTMMEYQYDPTFLSSNDALFQSRIQTALDSRRPQSIILLQSGAIAPVNVGGVLERVPASLPVLIIHGKLDRMVAFSESDLIQKGIKHAKRIPTPSDQYGHFWHDYFSPEFWAESIDKFLNERGAQAKL</sequence>
<dbReference type="SUPFAM" id="SSF53474">
    <property type="entry name" value="alpha/beta-Hydrolases"/>
    <property type="match status" value="1"/>
</dbReference>
<dbReference type="PANTHER" id="PTHR43433">
    <property type="entry name" value="HYDROLASE, ALPHA/BETA FOLD FAMILY PROTEIN"/>
    <property type="match status" value="1"/>
</dbReference>
<reference evidence="3 4" key="1">
    <citation type="journal article" date="2018" name="Mol. Biol. Evol.">
        <title>Broad Genomic Sampling Reveals a Smut Pathogenic Ancestry of the Fungal Clade Ustilaginomycotina.</title>
        <authorList>
            <person name="Kijpornyongpan T."/>
            <person name="Mondo S.J."/>
            <person name="Barry K."/>
            <person name="Sandor L."/>
            <person name="Lee J."/>
            <person name="Lipzen A."/>
            <person name="Pangilinan J."/>
            <person name="LaButti K."/>
            <person name="Hainaut M."/>
            <person name="Henrissat B."/>
            <person name="Grigoriev I.V."/>
            <person name="Spatafora J.W."/>
            <person name="Aime M.C."/>
        </authorList>
    </citation>
    <scope>NUCLEOTIDE SEQUENCE [LARGE SCALE GENOMIC DNA]</scope>
    <source>
        <strain evidence="3 4">MCA 4198</strain>
    </source>
</reference>
<dbReference type="STRING" id="215250.A0A316YYZ4"/>
<dbReference type="InParanoid" id="A0A316YYZ4"/>
<dbReference type="GeneID" id="37040533"/>
<feature type="domain" description="AB hydrolase-1" evidence="2">
    <location>
        <begin position="2"/>
        <end position="245"/>
    </location>
</feature>
<keyword evidence="4" id="KW-1185">Reference proteome</keyword>
<dbReference type="InterPro" id="IPR029058">
    <property type="entry name" value="AB_hydrolase_fold"/>
</dbReference>
<gene>
    <name evidence="3" type="ORF">FA10DRAFT_224647</name>
</gene>
<dbReference type="PANTHER" id="PTHR43433:SF5">
    <property type="entry name" value="AB HYDROLASE-1 DOMAIN-CONTAINING PROTEIN"/>
    <property type="match status" value="1"/>
</dbReference>